<dbReference type="GO" id="GO:0016740">
    <property type="term" value="F:transferase activity"/>
    <property type="evidence" value="ECO:0007669"/>
    <property type="project" value="UniProtKB-KW"/>
</dbReference>
<name>A0A7L5BZQ2_9RHOB</name>
<keyword evidence="1" id="KW-0808">Transferase</keyword>
<dbReference type="KEGG" id="hdh:G5B40_13100"/>
<accession>A0A7L5BZQ2</accession>
<keyword evidence="2" id="KW-1185">Reference proteome</keyword>
<dbReference type="EMBL" id="CP049056">
    <property type="protein sequence ID" value="QIE56318.1"/>
    <property type="molecule type" value="Genomic_DNA"/>
</dbReference>
<dbReference type="PANTHER" id="PTHR36836">
    <property type="entry name" value="COLANIC ACID BIOSYNTHESIS PROTEIN WCAK"/>
    <property type="match status" value="1"/>
</dbReference>
<protein>
    <submittedName>
        <fullName evidence="1">Polysaccharide pyruvyl transferase family protein</fullName>
    </submittedName>
</protein>
<dbReference type="RefSeq" id="WP_165099396.1">
    <property type="nucleotide sequence ID" value="NZ_CP049056.1"/>
</dbReference>
<gene>
    <name evidence="1" type="ORF">G5B40_13100</name>
</gene>
<dbReference type="AlphaFoldDB" id="A0A7L5BZQ2"/>
<sequence>MMIDAPNPLRIYFVANNPDIAADNIFRGFDPDRDYICQYNFCIFNDVLRRRARNLLYFFSLAASGVPYGFAETGEPLGAFHPPSGGSTGFFIRHEGAVTPDYLDANGAHRTAHMTISLLDPSFVNDRVHRLGPQHQPSAGLTSVALMVLINYWRMARSRAPHRLILHGFTGVYPNGNPFIHDFDKERAFYESHPDVYCLTPTGEQAFAPSPGGADGILATALRRRFSDRYDFTAASKSKLIADLAETFYHVGDFPAFQRLIQASISLNPKQGNREVGLMIRGLAAAGKVAEGADLEATRSRTAARARAIDEKWASGKLKWAPLNAPALASQEAEYVFRSDKRPRMLVLNETSRLGFNRKHLGCVSVSKALVRMLRAHGMEYAGWANSAAGLNEVLAADPARDFDAVLLNGEGTFHGDAARAIELAMAARQMKAAGKKVFLINSVWERNGRFLEEICADFDLIALRESGSLRAAPGLGARMRMTPDLAWITPPVAGEGAQREGCAVIDSVVPETAEALGRLAAANALEFRAMSGLHRSFAAAVRADHPLKSIPTALSDPDLARFGCWITGRFHGLILALVNHAPAVAIPSNTAKIEHMLDDIGLADKICPVDEIHEGARTSQIAGSLRERLIYSPSDWEKVARYQSRATVEIDRLFADMRRLLA</sequence>
<dbReference type="PANTHER" id="PTHR36836:SF1">
    <property type="entry name" value="COLANIC ACID BIOSYNTHESIS PROTEIN WCAK"/>
    <property type="match status" value="1"/>
</dbReference>
<reference evidence="1 2" key="1">
    <citation type="submission" date="2020-02" db="EMBL/GenBank/DDBJ databases">
        <title>complete genome sequence of Rhodobacteraceae bacterium.</title>
        <authorList>
            <person name="Park J."/>
            <person name="Kim Y.-S."/>
            <person name="Kim K.-H."/>
        </authorList>
    </citation>
    <scope>NUCLEOTIDE SEQUENCE [LARGE SCALE GENOMIC DNA]</scope>
    <source>
        <strain evidence="1 2">RR4-56</strain>
    </source>
</reference>
<evidence type="ECO:0000313" key="2">
    <source>
        <dbReference type="Proteomes" id="UP000503336"/>
    </source>
</evidence>
<organism evidence="1 2">
    <name type="scientific">Pikeienuella piscinae</name>
    <dbReference type="NCBI Taxonomy" id="2748098"/>
    <lineage>
        <taxon>Bacteria</taxon>
        <taxon>Pseudomonadati</taxon>
        <taxon>Pseudomonadota</taxon>
        <taxon>Alphaproteobacteria</taxon>
        <taxon>Rhodobacterales</taxon>
        <taxon>Paracoccaceae</taxon>
        <taxon>Pikeienuella</taxon>
    </lineage>
</organism>
<proteinExistence type="predicted"/>
<dbReference type="Proteomes" id="UP000503336">
    <property type="component" value="Chromosome"/>
</dbReference>
<evidence type="ECO:0000313" key="1">
    <source>
        <dbReference type="EMBL" id="QIE56318.1"/>
    </source>
</evidence>